<feature type="transmembrane region" description="Helical" evidence="5">
    <location>
        <begin position="327"/>
        <end position="348"/>
    </location>
</feature>
<feature type="chain" id="PRO_5007778223" evidence="6">
    <location>
        <begin position="17"/>
        <end position="511"/>
    </location>
</feature>
<keyword evidence="6" id="KW-0732">Signal</keyword>
<evidence type="ECO:0000259" key="7">
    <source>
        <dbReference type="PROSITE" id="PS50850"/>
    </source>
</evidence>
<feature type="transmembrane region" description="Helical" evidence="5">
    <location>
        <begin position="153"/>
        <end position="171"/>
    </location>
</feature>
<feature type="transmembrane region" description="Helical" evidence="5">
    <location>
        <begin position="355"/>
        <end position="378"/>
    </location>
</feature>
<dbReference type="PROSITE" id="PS50850">
    <property type="entry name" value="MFS"/>
    <property type="match status" value="1"/>
</dbReference>
<dbReference type="Gene3D" id="1.20.1250.20">
    <property type="entry name" value="MFS general substrate transporter like domains"/>
    <property type="match status" value="1"/>
</dbReference>
<protein>
    <submittedName>
        <fullName evidence="9">MFS domain-containing protein</fullName>
    </submittedName>
</protein>
<dbReference type="InterPro" id="IPR036259">
    <property type="entry name" value="MFS_trans_sf"/>
</dbReference>
<evidence type="ECO:0000256" key="5">
    <source>
        <dbReference type="SAM" id="Phobius"/>
    </source>
</evidence>
<dbReference type="Proteomes" id="UP000036681">
    <property type="component" value="Unplaced"/>
</dbReference>
<dbReference type="InterPro" id="IPR020846">
    <property type="entry name" value="MFS_dom"/>
</dbReference>
<feature type="transmembrane region" description="Helical" evidence="5">
    <location>
        <begin position="90"/>
        <end position="108"/>
    </location>
</feature>
<feature type="transmembrane region" description="Helical" evidence="5">
    <location>
        <begin position="58"/>
        <end position="78"/>
    </location>
</feature>
<reference evidence="9" key="1">
    <citation type="submission" date="2016-05" db="UniProtKB">
        <authorList>
            <consortium name="WormBaseParasite"/>
        </authorList>
    </citation>
    <scope>IDENTIFICATION</scope>
</reference>
<dbReference type="PANTHER" id="PTHR23503:SF39">
    <property type="entry name" value="MAJOR FACILITATOR SUPERFAMILY (MFS) PROFILE DOMAIN-CONTAINING PROTEIN"/>
    <property type="match status" value="1"/>
</dbReference>
<feature type="domain" description="Major facilitator superfamily (MFS) profile" evidence="7">
    <location>
        <begin position="10"/>
        <end position="488"/>
    </location>
</feature>
<dbReference type="InterPro" id="IPR005828">
    <property type="entry name" value="MFS_sugar_transport-like"/>
</dbReference>
<dbReference type="WBParaSite" id="ALUE_0001036901-mRNA-1">
    <property type="protein sequence ID" value="ALUE_0001036901-mRNA-1"/>
    <property type="gene ID" value="ALUE_0001036901"/>
</dbReference>
<evidence type="ECO:0000256" key="3">
    <source>
        <dbReference type="ARBA" id="ARBA00022989"/>
    </source>
</evidence>
<feature type="transmembrane region" description="Helical" evidence="5">
    <location>
        <begin position="431"/>
        <end position="450"/>
    </location>
</feature>
<dbReference type="Pfam" id="PF00083">
    <property type="entry name" value="Sugar_tr"/>
    <property type="match status" value="1"/>
</dbReference>
<evidence type="ECO:0000256" key="1">
    <source>
        <dbReference type="ARBA" id="ARBA00004141"/>
    </source>
</evidence>
<evidence type="ECO:0000256" key="2">
    <source>
        <dbReference type="ARBA" id="ARBA00022692"/>
    </source>
</evidence>
<dbReference type="AlphaFoldDB" id="A0A0M3I1X4"/>
<comment type="subcellular location">
    <subcellularLocation>
        <location evidence="1">Membrane</location>
        <topology evidence="1">Multi-pass membrane protein</topology>
    </subcellularLocation>
</comment>
<dbReference type="GO" id="GO:0015149">
    <property type="term" value="F:hexose transmembrane transporter activity"/>
    <property type="evidence" value="ECO:0007669"/>
    <property type="project" value="TreeGrafter"/>
</dbReference>
<accession>A0A0M3I1X4</accession>
<dbReference type="SUPFAM" id="SSF103473">
    <property type="entry name" value="MFS general substrate transporter"/>
    <property type="match status" value="1"/>
</dbReference>
<keyword evidence="4 5" id="KW-0472">Membrane</keyword>
<feature type="transmembrane region" description="Helical" evidence="5">
    <location>
        <begin position="398"/>
        <end position="419"/>
    </location>
</feature>
<feature type="signal peptide" evidence="6">
    <location>
        <begin position="1"/>
        <end position="16"/>
    </location>
</feature>
<name>A0A0M3I1X4_ASCLU</name>
<organism evidence="8 9">
    <name type="scientific">Ascaris lumbricoides</name>
    <name type="common">Giant roundworm</name>
    <dbReference type="NCBI Taxonomy" id="6252"/>
    <lineage>
        <taxon>Eukaryota</taxon>
        <taxon>Metazoa</taxon>
        <taxon>Ecdysozoa</taxon>
        <taxon>Nematoda</taxon>
        <taxon>Chromadorea</taxon>
        <taxon>Rhabditida</taxon>
        <taxon>Spirurina</taxon>
        <taxon>Ascaridomorpha</taxon>
        <taxon>Ascaridoidea</taxon>
        <taxon>Ascarididae</taxon>
        <taxon>Ascaris</taxon>
    </lineage>
</organism>
<feature type="transmembrane region" description="Helical" evidence="5">
    <location>
        <begin position="456"/>
        <end position="483"/>
    </location>
</feature>
<feature type="transmembrane region" description="Helical" evidence="5">
    <location>
        <begin position="288"/>
        <end position="307"/>
    </location>
</feature>
<dbReference type="InterPro" id="IPR045263">
    <property type="entry name" value="GLUT"/>
</dbReference>
<keyword evidence="2 5" id="KW-0812">Transmembrane</keyword>
<feature type="transmembrane region" description="Helical" evidence="5">
    <location>
        <begin position="120"/>
        <end position="141"/>
    </location>
</feature>
<evidence type="ECO:0000313" key="8">
    <source>
        <dbReference type="Proteomes" id="UP000036681"/>
    </source>
</evidence>
<evidence type="ECO:0000256" key="6">
    <source>
        <dbReference type="SAM" id="SignalP"/>
    </source>
</evidence>
<proteinExistence type="predicted"/>
<evidence type="ECO:0000313" key="9">
    <source>
        <dbReference type="WBParaSite" id="ALUE_0001036901-mRNA-1"/>
    </source>
</evidence>
<evidence type="ECO:0000256" key="4">
    <source>
        <dbReference type="ARBA" id="ARBA00023136"/>
    </source>
</evidence>
<sequence>MVSVAICMLTLALCLSSGFQQGYIATVLNQPYLAIEKFINESWITRSDVPISANALNVLWASLNVVFPAATIAGQFLAAILCNRIGRKRTAILATCLYVPGAALSFIAKYCHPFFELLFIGRFIWSLANGINSVNATVWIIECAPPKHRGRMAALQEVFMATGSLLCQTVGVPFSTDELWPNVFLPPMVVAIATAMILCFTWESPQYIIDSERNLGKARNALAFYHGTESHSTSIDAELKVCQQSLMKNRRKSTEHSEDDTERVHDGMTIMFNAFKANDPVSKVIRHGAWVGVMVKVAYVFTGARCLRAYSTFVLHSMAHWSLPSALYGSFAIGLLRLPFTLVPVVLVDRAGRRPLILISMAVSLVSQIALMVCIELGEQWKVEIFKIIVKSNNNVEVGTLLGLSCLLLVNACGLGSVSRFYSAELVPRHLLLNSVALLTIFEAIMKIALEFSFYPIANIVGGSSMLLFACPSTVFVVLTWYLCPETSGKHVNEVLNSIAYSKRLKISFNA</sequence>
<dbReference type="GO" id="GO:0016020">
    <property type="term" value="C:membrane"/>
    <property type="evidence" value="ECO:0007669"/>
    <property type="project" value="UniProtKB-SubCell"/>
</dbReference>
<dbReference type="PANTHER" id="PTHR23503">
    <property type="entry name" value="SOLUTE CARRIER FAMILY 2"/>
    <property type="match status" value="1"/>
</dbReference>
<keyword evidence="8" id="KW-1185">Reference proteome</keyword>
<keyword evidence="3 5" id="KW-1133">Transmembrane helix</keyword>
<feature type="transmembrane region" description="Helical" evidence="5">
    <location>
        <begin position="183"/>
        <end position="202"/>
    </location>
</feature>